<dbReference type="EMBL" id="WNYA01000003">
    <property type="protein sequence ID" value="KAG8580696.1"/>
    <property type="molecule type" value="Genomic_DNA"/>
</dbReference>
<evidence type="ECO:0000313" key="1">
    <source>
        <dbReference type="EMBL" id="KAG8580696.1"/>
    </source>
</evidence>
<name>A0AAV7C7V7_ENGPU</name>
<dbReference type="Proteomes" id="UP000824782">
    <property type="component" value="Unassembled WGS sequence"/>
</dbReference>
<keyword evidence="2" id="KW-1185">Reference proteome</keyword>
<organism evidence="1 2">
    <name type="scientific">Engystomops pustulosus</name>
    <name type="common">Tungara frog</name>
    <name type="synonym">Physalaemus pustulosus</name>
    <dbReference type="NCBI Taxonomy" id="76066"/>
    <lineage>
        <taxon>Eukaryota</taxon>
        <taxon>Metazoa</taxon>
        <taxon>Chordata</taxon>
        <taxon>Craniata</taxon>
        <taxon>Vertebrata</taxon>
        <taxon>Euteleostomi</taxon>
        <taxon>Amphibia</taxon>
        <taxon>Batrachia</taxon>
        <taxon>Anura</taxon>
        <taxon>Neobatrachia</taxon>
        <taxon>Hyloidea</taxon>
        <taxon>Leptodactylidae</taxon>
        <taxon>Leiuperinae</taxon>
        <taxon>Engystomops</taxon>
    </lineage>
</organism>
<proteinExistence type="predicted"/>
<evidence type="ECO:0000313" key="2">
    <source>
        <dbReference type="Proteomes" id="UP000824782"/>
    </source>
</evidence>
<sequence length="68" mass="8062">MWKTLHPFRDGIGYHQREYTTSKFTGMKNSINKPLSAFSEKYFFDYLKCLHCLLLIGVFPSYKVVVYC</sequence>
<gene>
    <name evidence="1" type="ORF">GDO81_007393</name>
</gene>
<accession>A0AAV7C7V7</accession>
<protein>
    <submittedName>
        <fullName evidence="1">Uncharacterized protein</fullName>
    </submittedName>
</protein>
<comment type="caution">
    <text evidence="1">The sequence shown here is derived from an EMBL/GenBank/DDBJ whole genome shotgun (WGS) entry which is preliminary data.</text>
</comment>
<reference evidence="1" key="1">
    <citation type="thesis" date="2020" institute="ProQuest LLC" country="789 East Eisenhower Parkway, Ann Arbor, MI, USA">
        <title>Comparative Genomics and Chromosome Evolution.</title>
        <authorList>
            <person name="Mudd A.B."/>
        </authorList>
    </citation>
    <scope>NUCLEOTIDE SEQUENCE</scope>
    <source>
        <strain evidence="1">237g6f4</strain>
        <tissue evidence="1">Blood</tissue>
    </source>
</reference>
<dbReference type="AlphaFoldDB" id="A0AAV7C7V7"/>